<reference evidence="4 5" key="1">
    <citation type="submission" date="2018-07" db="EMBL/GenBank/DDBJ databases">
        <title>Genomic Encyclopedia of Type Strains, Phase IV (KMG-IV): sequencing the most valuable type-strain genomes for metagenomic binning, comparative biology and taxonomic classification.</title>
        <authorList>
            <person name="Goeker M."/>
        </authorList>
    </citation>
    <scope>NUCLEOTIDE SEQUENCE [LARGE SCALE GENOMIC DNA]</scope>
    <source>
        <strain evidence="4 5">DSM 26725</strain>
    </source>
</reference>
<dbReference type="PANTHER" id="PTHR43283:SF18">
    <property type="match status" value="1"/>
</dbReference>
<dbReference type="SUPFAM" id="SSF56601">
    <property type="entry name" value="beta-lactamase/transpeptidase-like"/>
    <property type="match status" value="1"/>
</dbReference>
<dbReference type="AlphaFoldDB" id="A0A3D9FEA2"/>
<organism evidence="4 5">
    <name type="scientific">Parasphingopyxis lamellibrachiae</name>
    <dbReference type="NCBI Taxonomy" id="680125"/>
    <lineage>
        <taxon>Bacteria</taxon>
        <taxon>Pseudomonadati</taxon>
        <taxon>Pseudomonadota</taxon>
        <taxon>Alphaproteobacteria</taxon>
        <taxon>Sphingomonadales</taxon>
        <taxon>Sphingomonadaceae</taxon>
        <taxon>Parasphingopyxis</taxon>
    </lineage>
</organism>
<gene>
    <name evidence="4" type="ORF">DFR46_1133</name>
</gene>
<evidence type="ECO:0000259" key="3">
    <source>
        <dbReference type="Pfam" id="PF00144"/>
    </source>
</evidence>
<name>A0A3D9FEA2_9SPHN</name>
<dbReference type="Pfam" id="PF00144">
    <property type="entry name" value="Beta-lactamase"/>
    <property type="match status" value="1"/>
</dbReference>
<dbReference type="Gene3D" id="3.40.710.10">
    <property type="entry name" value="DD-peptidase/beta-lactamase superfamily"/>
    <property type="match status" value="1"/>
</dbReference>
<evidence type="ECO:0000313" key="4">
    <source>
        <dbReference type="EMBL" id="RED16119.1"/>
    </source>
</evidence>
<feature type="region of interest" description="Disordered" evidence="1">
    <location>
        <begin position="27"/>
        <end position="49"/>
    </location>
</feature>
<feature type="chain" id="PRO_5017571052" evidence="2">
    <location>
        <begin position="32"/>
        <end position="488"/>
    </location>
</feature>
<dbReference type="EMBL" id="QRDP01000004">
    <property type="protein sequence ID" value="RED16119.1"/>
    <property type="molecule type" value="Genomic_DNA"/>
</dbReference>
<sequence>MRMPNRMSAGTTAGLVLLMATGIALPGPAPAQTHGTDGERAADQSSLPQLRTSEMVVQVQIGNEPEFAWTVVPEISPDKLRVGCTADATTRVSFTSDLESREFTVSGTDFLQFNIVNPDGQTALTEIECIPPRLRFPGDYAVSPAENRDFSRDLNSGTLAAHIEQMVEQRRIPGLAVVVTQGSQTLFQRAFGVGDLESNAPFTSATPVQLASATKFFTGLLMLSLAEDGVIDLAAPLGDYLADAPETWRNVPLWRILNHTSGIPRILADERFQALPEDEQLGLTQREMFAMLEAMPLDFEPGSAMRYQQSGYAILAMAISERTGLNWDELLQEHVFGPAGMTDTRFAAQATGALPVYQLDRGALSEAHNPYPGLLRMGGGYLTTASDMARLFAAIAQGSIVSEAFLESQIFADERIDADSNYSLATIVKTFAGERLIGHSGGGGLADIRYAPGSGVGIAVLSNRLGSIISRDITDEISELLFGEAAAD</sequence>
<dbReference type="PANTHER" id="PTHR43283">
    <property type="entry name" value="BETA-LACTAMASE-RELATED"/>
    <property type="match status" value="1"/>
</dbReference>
<feature type="signal peptide" evidence="2">
    <location>
        <begin position="1"/>
        <end position="31"/>
    </location>
</feature>
<evidence type="ECO:0000313" key="5">
    <source>
        <dbReference type="Proteomes" id="UP000256310"/>
    </source>
</evidence>
<dbReference type="OrthoDB" id="113033at2"/>
<evidence type="ECO:0000256" key="2">
    <source>
        <dbReference type="SAM" id="SignalP"/>
    </source>
</evidence>
<keyword evidence="2" id="KW-0732">Signal</keyword>
<evidence type="ECO:0000256" key="1">
    <source>
        <dbReference type="SAM" id="MobiDB-lite"/>
    </source>
</evidence>
<proteinExistence type="predicted"/>
<dbReference type="Proteomes" id="UP000256310">
    <property type="component" value="Unassembled WGS sequence"/>
</dbReference>
<feature type="domain" description="Beta-lactamase-related" evidence="3">
    <location>
        <begin position="159"/>
        <end position="467"/>
    </location>
</feature>
<protein>
    <submittedName>
        <fullName evidence="4">CubicO group peptidase (Beta-lactamase class C family)</fullName>
    </submittedName>
</protein>
<dbReference type="InterPro" id="IPR001466">
    <property type="entry name" value="Beta-lactam-related"/>
</dbReference>
<comment type="caution">
    <text evidence="4">The sequence shown here is derived from an EMBL/GenBank/DDBJ whole genome shotgun (WGS) entry which is preliminary data.</text>
</comment>
<dbReference type="InterPro" id="IPR050789">
    <property type="entry name" value="Diverse_Enzym_Activities"/>
</dbReference>
<accession>A0A3D9FEA2</accession>
<keyword evidence="5" id="KW-1185">Reference proteome</keyword>
<dbReference type="InterPro" id="IPR012338">
    <property type="entry name" value="Beta-lactam/transpept-like"/>
</dbReference>